<evidence type="ECO:0000313" key="2">
    <source>
        <dbReference type="Proteomes" id="UP000031575"/>
    </source>
</evidence>
<evidence type="ECO:0000313" key="1">
    <source>
        <dbReference type="EMBL" id="KIH89900.1"/>
    </source>
</evidence>
<accession>A0A0C2ISS2</accession>
<proteinExistence type="predicted"/>
<sequence>MYMDLVTVLCTLEDLKGFRMHSTVYCNLAPWLVRQVLGDRDPYKGGLADADVEAAFAGDGTPAESVHTVLP</sequence>
<gene>
    <name evidence="1" type="ORF">SPBR_01166</name>
</gene>
<dbReference type="VEuPathDB" id="FungiDB:SPBR_01166"/>
<dbReference type="EMBL" id="AWTV01000008">
    <property type="protein sequence ID" value="KIH89900.1"/>
    <property type="molecule type" value="Genomic_DNA"/>
</dbReference>
<dbReference type="HOGENOM" id="CLU_2741700_0_0_1"/>
<dbReference type="AlphaFoldDB" id="A0A0C2ISS2"/>
<dbReference type="GeneID" id="63674403"/>
<organism evidence="1 2">
    <name type="scientific">Sporothrix brasiliensis 5110</name>
    <dbReference type="NCBI Taxonomy" id="1398154"/>
    <lineage>
        <taxon>Eukaryota</taxon>
        <taxon>Fungi</taxon>
        <taxon>Dikarya</taxon>
        <taxon>Ascomycota</taxon>
        <taxon>Pezizomycotina</taxon>
        <taxon>Sordariomycetes</taxon>
        <taxon>Sordariomycetidae</taxon>
        <taxon>Ophiostomatales</taxon>
        <taxon>Ophiostomataceae</taxon>
        <taxon>Sporothrix</taxon>
    </lineage>
</organism>
<dbReference type="Proteomes" id="UP000031575">
    <property type="component" value="Unassembled WGS sequence"/>
</dbReference>
<comment type="caution">
    <text evidence="1">The sequence shown here is derived from an EMBL/GenBank/DDBJ whole genome shotgun (WGS) entry which is preliminary data.</text>
</comment>
<reference evidence="1 2" key="1">
    <citation type="journal article" date="2014" name="BMC Genomics">
        <title>Comparative genomics of the major fungal agents of human and animal Sporotrichosis: Sporothrix schenckii and Sporothrix brasiliensis.</title>
        <authorList>
            <person name="Teixeira M.M."/>
            <person name="de Almeida L.G."/>
            <person name="Kubitschek-Barreira P."/>
            <person name="Alves F.L."/>
            <person name="Kioshima E.S."/>
            <person name="Abadio A.K."/>
            <person name="Fernandes L."/>
            <person name="Derengowski L.S."/>
            <person name="Ferreira K.S."/>
            <person name="Souza R.C."/>
            <person name="Ruiz J.C."/>
            <person name="de Andrade N.C."/>
            <person name="Paes H.C."/>
            <person name="Nicola A.M."/>
            <person name="Albuquerque P."/>
            <person name="Gerber A.L."/>
            <person name="Martins V.P."/>
            <person name="Peconick L.D."/>
            <person name="Neto A.V."/>
            <person name="Chaucanez C.B."/>
            <person name="Silva P.A."/>
            <person name="Cunha O.L."/>
            <person name="de Oliveira F.F."/>
            <person name="dos Santos T.C."/>
            <person name="Barros A.L."/>
            <person name="Soares M.A."/>
            <person name="de Oliveira L.M."/>
            <person name="Marini M.M."/>
            <person name="Villalobos-Duno H."/>
            <person name="Cunha M.M."/>
            <person name="de Hoog S."/>
            <person name="da Silveira J.F."/>
            <person name="Henrissat B."/>
            <person name="Nino-Vega G.A."/>
            <person name="Cisalpino P.S."/>
            <person name="Mora-Montes H.M."/>
            <person name="Almeida S.R."/>
            <person name="Stajich J.E."/>
            <person name="Lopes-Bezerra L.M."/>
            <person name="Vasconcelos A.T."/>
            <person name="Felipe M.S."/>
        </authorList>
    </citation>
    <scope>NUCLEOTIDE SEQUENCE [LARGE SCALE GENOMIC DNA]</scope>
    <source>
        <strain evidence="1 2">5110</strain>
    </source>
</reference>
<dbReference type="RefSeq" id="XP_040617910.1">
    <property type="nucleotide sequence ID" value="XM_040759482.1"/>
</dbReference>
<protein>
    <submittedName>
        <fullName evidence="1">Uncharacterized protein</fullName>
    </submittedName>
</protein>
<name>A0A0C2ISS2_9PEZI</name>
<keyword evidence="2" id="KW-1185">Reference proteome</keyword>